<keyword evidence="2" id="KW-1185">Reference proteome</keyword>
<evidence type="ECO:0000313" key="1">
    <source>
        <dbReference type="EMBL" id="MBB5871886.1"/>
    </source>
</evidence>
<dbReference type="RefSeq" id="WP_184840241.1">
    <property type="nucleotide sequence ID" value="NZ_JACHMN010000002.1"/>
</dbReference>
<dbReference type="EMBL" id="JACHMN010000002">
    <property type="protein sequence ID" value="MBB5871886.1"/>
    <property type="molecule type" value="Genomic_DNA"/>
</dbReference>
<name>A0A841BWK2_9ACTN</name>
<reference evidence="1 2" key="1">
    <citation type="submission" date="2020-08" db="EMBL/GenBank/DDBJ databases">
        <title>Sequencing the genomes of 1000 actinobacteria strains.</title>
        <authorList>
            <person name="Klenk H.-P."/>
        </authorList>
    </citation>
    <scope>NUCLEOTIDE SEQUENCE [LARGE SCALE GENOMIC DNA]</scope>
    <source>
        <strain evidence="1 2">DSM 45362</strain>
    </source>
</reference>
<dbReference type="AlphaFoldDB" id="A0A841BWK2"/>
<gene>
    <name evidence="1" type="ORF">F4553_005265</name>
</gene>
<dbReference type="Proteomes" id="UP000587527">
    <property type="component" value="Unassembled WGS sequence"/>
</dbReference>
<accession>A0A841BWK2</accession>
<protein>
    <submittedName>
        <fullName evidence="1">Uncharacterized protein</fullName>
    </submittedName>
</protein>
<proteinExistence type="predicted"/>
<comment type="caution">
    <text evidence="1">The sequence shown here is derived from an EMBL/GenBank/DDBJ whole genome shotgun (WGS) entry which is preliminary data.</text>
</comment>
<sequence>MSEIANLLQQVSQADADTSILFAAEPAALVHQLRMTVSDDDAAAWVLVALYHNWRCDLLPDGEDQGDRTAAVYAFARMIPNAPQLIPPAVRAFFLRRLDEADANEASPTSL</sequence>
<organism evidence="1 2">
    <name type="scientific">Allocatelliglobosispora scoriae</name>
    <dbReference type="NCBI Taxonomy" id="643052"/>
    <lineage>
        <taxon>Bacteria</taxon>
        <taxon>Bacillati</taxon>
        <taxon>Actinomycetota</taxon>
        <taxon>Actinomycetes</taxon>
        <taxon>Micromonosporales</taxon>
        <taxon>Micromonosporaceae</taxon>
        <taxon>Allocatelliglobosispora</taxon>
    </lineage>
</organism>
<evidence type="ECO:0000313" key="2">
    <source>
        <dbReference type="Proteomes" id="UP000587527"/>
    </source>
</evidence>